<sequence>MKKKMIFGILILAAIVIAGVIIYAAKLGKEVEIKTDKRLSGVDEEIQEVLYYASLAPNSHNAQMWKLQLHPSINELYIGLDNKRLLKVVDEENREAYLSIGCYIANLQAAFNAYGFEMELSIFEKPDTNGNIAKVVYKKTNNTVDKKVLNTLEKRHTDKTAYQDKILSQSTVERLEGEDTVCFPKETEGFAYLQKETLEAVTKQSAEERFRDELAEWMRFSDKEVIEKQDGISAEQMGLKGIVKTLYYWTADRQSAKGDKFAQQGIDTAKKQVENCAAFLVVTGEDNMIGWINAGIHTERLWIKCVELGISVHPMSAVLETSPFAEALQKDLNLKKTAQMILRVGYVNDYGKNTGNRRDLNTYITTK</sequence>
<name>A0A371AX56_9FIRM</name>
<organism evidence="1 2">
    <name type="scientific">Anaerosacchariphilus polymeriproducens</name>
    <dbReference type="NCBI Taxonomy" id="1812858"/>
    <lineage>
        <taxon>Bacteria</taxon>
        <taxon>Bacillati</taxon>
        <taxon>Bacillota</taxon>
        <taxon>Clostridia</taxon>
        <taxon>Lachnospirales</taxon>
        <taxon>Lachnospiraceae</taxon>
        <taxon>Anaerosacchariphilus</taxon>
    </lineage>
</organism>
<gene>
    <name evidence="1" type="ORF">DWV06_05545</name>
</gene>
<reference evidence="1 2" key="1">
    <citation type="submission" date="2018-07" db="EMBL/GenBank/DDBJ databases">
        <title>Anaerosacharophilus polymeroproducens gen. nov. sp. nov., an anaerobic bacterium isolated from salt field.</title>
        <authorList>
            <person name="Kim W."/>
            <person name="Yang S.-H."/>
            <person name="Oh J."/>
            <person name="Lee J.-H."/>
            <person name="Kwon K.K."/>
        </authorList>
    </citation>
    <scope>NUCLEOTIDE SEQUENCE [LARGE SCALE GENOMIC DNA]</scope>
    <source>
        <strain evidence="1 2">MCWD5</strain>
    </source>
</reference>
<evidence type="ECO:0000313" key="2">
    <source>
        <dbReference type="Proteomes" id="UP000255036"/>
    </source>
</evidence>
<dbReference type="RefSeq" id="WP_115481189.1">
    <property type="nucleotide sequence ID" value="NZ_QRCT01000014.1"/>
</dbReference>
<dbReference type="AlphaFoldDB" id="A0A371AX56"/>
<keyword evidence="2" id="KW-1185">Reference proteome</keyword>
<proteinExistence type="predicted"/>
<evidence type="ECO:0000313" key="1">
    <source>
        <dbReference type="EMBL" id="RDU24164.1"/>
    </source>
</evidence>
<dbReference type="Gene3D" id="3.40.109.10">
    <property type="entry name" value="NADH Oxidase"/>
    <property type="match status" value="1"/>
</dbReference>
<dbReference type="NCBIfam" id="NF047509">
    <property type="entry name" value="Rv3131_FMN_oxido"/>
    <property type="match status" value="1"/>
</dbReference>
<protein>
    <submittedName>
        <fullName evidence="1">Uncharacterized protein</fullName>
    </submittedName>
</protein>
<accession>A0A371AX56</accession>
<dbReference type="GO" id="GO:0016491">
    <property type="term" value="F:oxidoreductase activity"/>
    <property type="evidence" value="ECO:0007669"/>
    <property type="project" value="InterPro"/>
</dbReference>
<dbReference type="InterPro" id="IPR000415">
    <property type="entry name" value="Nitroreductase-like"/>
</dbReference>
<dbReference type="SUPFAM" id="SSF55469">
    <property type="entry name" value="FMN-dependent nitroreductase-like"/>
    <property type="match status" value="1"/>
</dbReference>
<dbReference type="OrthoDB" id="5149792at2"/>
<dbReference type="Proteomes" id="UP000255036">
    <property type="component" value="Unassembled WGS sequence"/>
</dbReference>
<comment type="caution">
    <text evidence="1">The sequence shown here is derived from an EMBL/GenBank/DDBJ whole genome shotgun (WGS) entry which is preliminary data.</text>
</comment>
<dbReference type="EMBL" id="QRCT01000014">
    <property type="protein sequence ID" value="RDU24164.1"/>
    <property type="molecule type" value="Genomic_DNA"/>
</dbReference>